<organism evidence="1 2">
    <name type="scientific">Novosphingobium flavum</name>
    <dbReference type="NCBI Taxonomy" id="1778672"/>
    <lineage>
        <taxon>Bacteria</taxon>
        <taxon>Pseudomonadati</taxon>
        <taxon>Pseudomonadota</taxon>
        <taxon>Alphaproteobacteria</taxon>
        <taxon>Sphingomonadales</taxon>
        <taxon>Sphingomonadaceae</taxon>
        <taxon>Novosphingobium</taxon>
    </lineage>
</organism>
<comment type="caution">
    <text evidence="1">The sequence shown here is derived from an EMBL/GenBank/DDBJ whole genome shotgun (WGS) entry which is preliminary data.</text>
</comment>
<proteinExistence type="predicted"/>
<dbReference type="RefSeq" id="WP_185665000.1">
    <property type="nucleotide sequence ID" value="NZ_JACLAW010000011.1"/>
</dbReference>
<evidence type="ECO:0000313" key="1">
    <source>
        <dbReference type="EMBL" id="MBC2666703.1"/>
    </source>
</evidence>
<dbReference type="Proteomes" id="UP000566813">
    <property type="component" value="Unassembled WGS sequence"/>
</dbReference>
<dbReference type="AlphaFoldDB" id="A0A7X1KMT6"/>
<dbReference type="Pfam" id="PF13618">
    <property type="entry name" value="Gluconate_2-dh3"/>
    <property type="match status" value="1"/>
</dbReference>
<sequence length="192" mass="20348">MTELSQLETDRRALLGAAGALAVLMMQPGWIAVARAQEGATRRDPRFAFADRLCDLTIPATDTPGASAAGVPAFVLMALDEGMHGLKPEMLDRVMARLDGDAQGMFLGKSVNVQLNLLTGLDRAAYASRPADPLGAEAAWRRIKSAIVAGYYASEVGASQELVYEPAAGTSENIVMPADYRARSNEGHGGAW</sequence>
<gene>
    <name evidence="1" type="ORF">H7F51_14370</name>
</gene>
<evidence type="ECO:0000313" key="2">
    <source>
        <dbReference type="Proteomes" id="UP000566813"/>
    </source>
</evidence>
<reference evidence="1 2" key="1">
    <citation type="submission" date="2020-08" db="EMBL/GenBank/DDBJ databases">
        <title>The genome sequence of type strain Novosphingobium flavum NBRC 111647.</title>
        <authorList>
            <person name="Liu Y."/>
        </authorList>
    </citation>
    <scope>NUCLEOTIDE SEQUENCE [LARGE SCALE GENOMIC DNA]</scope>
    <source>
        <strain evidence="1 2">NBRC 111647</strain>
    </source>
</reference>
<dbReference type="PROSITE" id="PS51318">
    <property type="entry name" value="TAT"/>
    <property type="match status" value="1"/>
</dbReference>
<accession>A0A7X1KMT6</accession>
<name>A0A7X1KMT6_9SPHN</name>
<dbReference type="InterPro" id="IPR027056">
    <property type="entry name" value="Gluconate_2DH_su3"/>
</dbReference>
<dbReference type="EMBL" id="JACLAW010000011">
    <property type="protein sequence ID" value="MBC2666703.1"/>
    <property type="molecule type" value="Genomic_DNA"/>
</dbReference>
<protein>
    <submittedName>
        <fullName evidence="1">Gluconate 2-dehydrogenase subunit 3 family protein</fullName>
    </submittedName>
</protein>
<dbReference type="InterPro" id="IPR006311">
    <property type="entry name" value="TAT_signal"/>
</dbReference>
<keyword evidence="2" id="KW-1185">Reference proteome</keyword>